<dbReference type="SUPFAM" id="SSF52540">
    <property type="entry name" value="P-loop containing nucleoside triphosphate hydrolases"/>
    <property type="match status" value="1"/>
</dbReference>
<dbReference type="SUPFAM" id="SSF47769">
    <property type="entry name" value="SAM/Pointed domain"/>
    <property type="match status" value="1"/>
</dbReference>
<dbReference type="Gene3D" id="3.40.50.300">
    <property type="entry name" value="P-loop containing nucleotide triphosphate hydrolases"/>
    <property type="match status" value="1"/>
</dbReference>
<dbReference type="InterPro" id="IPR013761">
    <property type="entry name" value="SAM/pointed_sf"/>
</dbReference>
<proteinExistence type="predicted"/>
<protein>
    <submittedName>
        <fullName evidence="1">Uncharacterized protein</fullName>
    </submittedName>
</protein>
<dbReference type="Gene3D" id="1.10.150.50">
    <property type="entry name" value="Transcription Factor, Ets-1"/>
    <property type="match status" value="1"/>
</dbReference>
<dbReference type="AlphaFoldDB" id="A0A3N4M580"/>
<keyword evidence="2" id="KW-1185">Reference proteome</keyword>
<reference evidence="1 2" key="1">
    <citation type="journal article" date="2018" name="Nat. Ecol. Evol.">
        <title>Pezizomycetes genomes reveal the molecular basis of ectomycorrhizal truffle lifestyle.</title>
        <authorList>
            <person name="Murat C."/>
            <person name="Payen T."/>
            <person name="Noel B."/>
            <person name="Kuo A."/>
            <person name="Morin E."/>
            <person name="Chen J."/>
            <person name="Kohler A."/>
            <person name="Krizsan K."/>
            <person name="Balestrini R."/>
            <person name="Da Silva C."/>
            <person name="Montanini B."/>
            <person name="Hainaut M."/>
            <person name="Levati E."/>
            <person name="Barry K.W."/>
            <person name="Belfiori B."/>
            <person name="Cichocki N."/>
            <person name="Clum A."/>
            <person name="Dockter R.B."/>
            <person name="Fauchery L."/>
            <person name="Guy J."/>
            <person name="Iotti M."/>
            <person name="Le Tacon F."/>
            <person name="Lindquist E.A."/>
            <person name="Lipzen A."/>
            <person name="Malagnac F."/>
            <person name="Mello A."/>
            <person name="Molinier V."/>
            <person name="Miyauchi S."/>
            <person name="Poulain J."/>
            <person name="Riccioni C."/>
            <person name="Rubini A."/>
            <person name="Sitrit Y."/>
            <person name="Splivallo R."/>
            <person name="Traeger S."/>
            <person name="Wang M."/>
            <person name="Zifcakova L."/>
            <person name="Wipf D."/>
            <person name="Zambonelli A."/>
            <person name="Paolocci F."/>
            <person name="Nowrousian M."/>
            <person name="Ottonello S."/>
            <person name="Baldrian P."/>
            <person name="Spatafora J.W."/>
            <person name="Henrissat B."/>
            <person name="Nagy L.G."/>
            <person name="Aury J.M."/>
            <person name="Wincker P."/>
            <person name="Grigoriev I.V."/>
            <person name="Bonfante P."/>
            <person name="Martin F.M."/>
        </authorList>
    </citation>
    <scope>NUCLEOTIDE SEQUENCE [LARGE SCALE GENOMIC DNA]</scope>
    <source>
        <strain evidence="1 2">ATCC MYA-4762</strain>
    </source>
</reference>
<dbReference type="InterPro" id="IPR027417">
    <property type="entry name" value="P-loop_NTPase"/>
</dbReference>
<sequence length="609" mass="69273">MNPPPAASELSSVLPPNPPTWTREDVKKYFESKPQLPVQYIASLHHEHVAGIDLPDLTMEELVTSYGFPRAVAKRFEKVITAVLPQVVYNNSVTKYDLDQSHRRDFQLTDTPEFVRLYARPMFHRQMEFLIDMLTDDDTIEAWIVGPPGTGKSTTTEIFSSHITHTQDTIVTWVSCTRATHPLLVRLENTTKQTCGLTKTSSLLTILQEVEDKPHVVVLNGYIDSIPAEKTLAYCRTWLRERTDLTRKLVVVSSMGGRSKAQRGPTKKCRTFQVSSWILEEYMEAIKDDNLFKSVEKYLDAGVTVPSHSSLSETARRETMITSKYYLGGGFCRGVFEMSSDQLTKYFRQAIESIDNPEAYVLGYVGGHSRYVTNRLVGSMLDSEGEFQSIAISSYVARELAVMVGPRLLEQFLKRFPDLEENPSIQGFFFEAKFFSLIRLTRRPSGQERFQIVTKDGMISWESARVSRFDPQNPSLPRTPSMWLKPEKWNQGGYDAIFIDRRQSLLRFIQVTIQHNHDFKDEYYNSLIDKIGLELKTIEVYFVVPVDRLSVFRIPQNGHLRTCPCDIKAHLRGADGTRDGTGNGTGEVTGERGCSCVAWRKVAALDWSV</sequence>
<organism evidence="1 2">
    <name type="scientific">Terfezia boudieri ATCC MYA-4762</name>
    <dbReference type="NCBI Taxonomy" id="1051890"/>
    <lineage>
        <taxon>Eukaryota</taxon>
        <taxon>Fungi</taxon>
        <taxon>Dikarya</taxon>
        <taxon>Ascomycota</taxon>
        <taxon>Pezizomycotina</taxon>
        <taxon>Pezizomycetes</taxon>
        <taxon>Pezizales</taxon>
        <taxon>Pezizaceae</taxon>
        <taxon>Terfezia</taxon>
    </lineage>
</organism>
<dbReference type="Proteomes" id="UP000267821">
    <property type="component" value="Unassembled WGS sequence"/>
</dbReference>
<evidence type="ECO:0000313" key="1">
    <source>
        <dbReference type="EMBL" id="RPB28979.1"/>
    </source>
</evidence>
<evidence type="ECO:0000313" key="2">
    <source>
        <dbReference type="Proteomes" id="UP000267821"/>
    </source>
</evidence>
<dbReference type="InParanoid" id="A0A3N4M580"/>
<dbReference type="OrthoDB" id="2147227at2759"/>
<dbReference type="EMBL" id="ML121528">
    <property type="protein sequence ID" value="RPB28979.1"/>
    <property type="molecule type" value="Genomic_DNA"/>
</dbReference>
<accession>A0A3N4M580</accession>
<name>A0A3N4M580_9PEZI</name>
<gene>
    <name evidence="1" type="ORF">L211DRAFT_864618</name>
</gene>